<evidence type="ECO:0000313" key="2">
    <source>
        <dbReference type="EMBL" id="MFD2738786.1"/>
    </source>
</evidence>
<protein>
    <submittedName>
        <fullName evidence="2">DUF4112 domain-containing protein</fullName>
    </submittedName>
</protein>
<organism evidence="2 3">
    <name type="scientific">Sulfitobacter aestuarii</name>
    <dbReference type="NCBI Taxonomy" id="2161676"/>
    <lineage>
        <taxon>Bacteria</taxon>
        <taxon>Pseudomonadati</taxon>
        <taxon>Pseudomonadota</taxon>
        <taxon>Alphaproteobacteria</taxon>
        <taxon>Rhodobacterales</taxon>
        <taxon>Roseobacteraceae</taxon>
        <taxon>Sulfitobacter</taxon>
    </lineage>
</organism>
<dbReference type="EMBL" id="JBHUMP010000002">
    <property type="protein sequence ID" value="MFD2738786.1"/>
    <property type="molecule type" value="Genomic_DNA"/>
</dbReference>
<reference evidence="3" key="1">
    <citation type="journal article" date="2019" name="Int. J. Syst. Evol. Microbiol.">
        <title>The Global Catalogue of Microorganisms (GCM) 10K type strain sequencing project: providing services to taxonomists for standard genome sequencing and annotation.</title>
        <authorList>
            <consortium name="The Broad Institute Genomics Platform"/>
            <consortium name="The Broad Institute Genome Sequencing Center for Infectious Disease"/>
            <person name="Wu L."/>
            <person name="Ma J."/>
        </authorList>
    </citation>
    <scope>NUCLEOTIDE SEQUENCE [LARGE SCALE GENOMIC DNA]</scope>
    <source>
        <strain evidence="3">TISTR 2562</strain>
    </source>
</reference>
<feature type="region of interest" description="Disordered" evidence="1">
    <location>
        <begin position="120"/>
        <end position="140"/>
    </location>
</feature>
<gene>
    <name evidence="2" type="ORF">ACFSUD_04305</name>
</gene>
<keyword evidence="3" id="KW-1185">Reference proteome</keyword>
<evidence type="ECO:0000256" key="1">
    <source>
        <dbReference type="SAM" id="MobiDB-lite"/>
    </source>
</evidence>
<name>A0ABW5U158_9RHOB</name>
<accession>A0ABW5U158</accession>
<comment type="caution">
    <text evidence="2">The sequence shown here is derived from an EMBL/GenBank/DDBJ whole genome shotgun (WGS) entry which is preliminary data.</text>
</comment>
<evidence type="ECO:0000313" key="3">
    <source>
        <dbReference type="Proteomes" id="UP001597474"/>
    </source>
</evidence>
<dbReference type="PANTHER" id="PTHR35519">
    <property type="entry name" value="MEMBRANE PROTEINS"/>
    <property type="match status" value="1"/>
</dbReference>
<dbReference type="Proteomes" id="UP001597474">
    <property type="component" value="Unassembled WGS sequence"/>
</dbReference>
<dbReference type="InterPro" id="IPR025187">
    <property type="entry name" value="DUF4112"/>
</dbReference>
<dbReference type="PANTHER" id="PTHR35519:SF2">
    <property type="entry name" value="PH DOMAIN PROTEIN"/>
    <property type="match status" value="1"/>
</dbReference>
<dbReference type="Pfam" id="PF13430">
    <property type="entry name" value="DUF4112"/>
    <property type="match status" value="1"/>
</dbReference>
<sequence>MSPEDHPHAADLHRLRKLARNMDSAFRLPVIGTRIGWDAILGLIPGVGDAVALAPSAYIIKEAHRLGVPRSALMRMGANVGIDWAIGTIPLLGDLFDIGWRANIRNVDLLDRHLSRQMANAPGNKDVEGRLSSHHPTLNG</sequence>
<dbReference type="RefSeq" id="WP_386371794.1">
    <property type="nucleotide sequence ID" value="NZ_JBHUMP010000002.1"/>
</dbReference>
<proteinExistence type="predicted"/>